<name>A0ABW1ZV27_9GAMM</name>
<gene>
    <name evidence="1" type="ORF">ACFQDL_02045</name>
</gene>
<accession>A0ABW1ZV27</accession>
<evidence type="ECO:0000313" key="1">
    <source>
        <dbReference type="EMBL" id="MFC6669026.1"/>
    </source>
</evidence>
<protein>
    <recommendedName>
        <fullName evidence="3">ASCH domain-containing protein</fullName>
    </recommendedName>
</protein>
<sequence>MATHYLDDRGPETVNRLLLWKPVIDGHQSMSQFFRLKQMNEMMLGRGGDRINWHRRCLEGEVVEVAGYSMTPALVSQISALSLQPSAWMDGVGVIWIEAAREKLPQVVAKLHEQWPADRLTVELCSGVPFWQVPDTYDAECLSTLTVKCLKQADGVCHA</sequence>
<dbReference type="EMBL" id="JBHSWE010000001">
    <property type="protein sequence ID" value="MFC6669026.1"/>
    <property type="molecule type" value="Genomic_DNA"/>
</dbReference>
<evidence type="ECO:0008006" key="3">
    <source>
        <dbReference type="Google" id="ProtNLM"/>
    </source>
</evidence>
<organism evidence="1 2">
    <name type="scientific">Marinobacterium aestuariivivens</name>
    <dbReference type="NCBI Taxonomy" id="1698799"/>
    <lineage>
        <taxon>Bacteria</taxon>
        <taxon>Pseudomonadati</taxon>
        <taxon>Pseudomonadota</taxon>
        <taxon>Gammaproteobacteria</taxon>
        <taxon>Oceanospirillales</taxon>
        <taxon>Oceanospirillaceae</taxon>
        <taxon>Marinobacterium</taxon>
    </lineage>
</organism>
<proteinExistence type="predicted"/>
<dbReference type="Proteomes" id="UP001596422">
    <property type="component" value="Unassembled WGS sequence"/>
</dbReference>
<dbReference type="RefSeq" id="WP_379907572.1">
    <property type="nucleotide sequence ID" value="NZ_JBHSWE010000001.1"/>
</dbReference>
<comment type="caution">
    <text evidence="1">The sequence shown here is derived from an EMBL/GenBank/DDBJ whole genome shotgun (WGS) entry which is preliminary data.</text>
</comment>
<keyword evidence="2" id="KW-1185">Reference proteome</keyword>
<reference evidence="2" key="1">
    <citation type="journal article" date="2019" name="Int. J. Syst. Evol. Microbiol.">
        <title>The Global Catalogue of Microorganisms (GCM) 10K type strain sequencing project: providing services to taxonomists for standard genome sequencing and annotation.</title>
        <authorList>
            <consortium name="The Broad Institute Genomics Platform"/>
            <consortium name="The Broad Institute Genome Sequencing Center for Infectious Disease"/>
            <person name="Wu L."/>
            <person name="Ma J."/>
        </authorList>
    </citation>
    <scope>NUCLEOTIDE SEQUENCE [LARGE SCALE GENOMIC DNA]</scope>
    <source>
        <strain evidence="2">NBRC 111756</strain>
    </source>
</reference>
<evidence type="ECO:0000313" key="2">
    <source>
        <dbReference type="Proteomes" id="UP001596422"/>
    </source>
</evidence>